<evidence type="ECO:0000313" key="1">
    <source>
        <dbReference type="EMBL" id="EXJ87008.1"/>
    </source>
</evidence>
<dbReference type="EMBL" id="AMGY01000003">
    <property type="protein sequence ID" value="EXJ87008.1"/>
    <property type="molecule type" value="Genomic_DNA"/>
</dbReference>
<gene>
    <name evidence="1" type="ORF">A1O3_03965</name>
</gene>
<evidence type="ECO:0000313" key="2">
    <source>
        <dbReference type="Proteomes" id="UP000019478"/>
    </source>
</evidence>
<proteinExistence type="predicted"/>
<reference evidence="1 2" key="1">
    <citation type="submission" date="2013-03" db="EMBL/GenBank/DDBJ databases">
        <title>The Genome Sequence of Capronia epimyces CBS 606.96.</title>
        <authorList>
            <consortium name="The Broad Institute Genomics Platform"/>
            <person name="Cuomo C."/>
            <person name="de Hoog S."/>
            <person name="Gorbushina A."/>
            <person name="Walker B."/>
            <person name="Young S.K."/>
            <person name="Zeng Q."/>
            <person name="Gargeya S."/>
            <person name="Fitzgerald M."/>
            <person name="Haas B."/>
            <person name="Abouelleil A."/>
            <person name="Allen A.W."/>
            <person name="Alvarado L."/>
            <person name="Arachchi H.M."/>
            <person name="Berlin A.M."/>
            <person name="Chapman S.B."/>
            <person name="Gainer-Dewar J."/>
            <person name="Goldberg J."/>
            <person name="Griggs A."/>
            <person name="Gujja S."/>
            <person name="Hansen M."/>
            <person name="Howarth C."/>
            <person name="Imamovic A."/>
            <person name="Ireland A."/>
            <person name="Larimer J."/>
            <person name="McCowan C."/>
            <person name="Murphy C."/>
            <person name="Pearson M."/>
            <person name="Poon T.W."/>
            <person name="Priest M."/>
            <person name="Roberts A."/>
            <person name="Saif S."/>
            <person name="Shea T."/>
            <person name="Sisk P."/>
            <person name="Sykes S."/>
            <person name="Wortman J."/>
            <person name="Nusbaum C."/>
            <person name="Birren B."/>
        </authorList>
    </citation>
    <scope>NUCLEOTIDE SEQUENCE [LARGE SCALE GENOMIC DNA]</scope>
    <source>
        <strain evidence="1 2">CBS 606.96</strain>
    </source>
</reference>
<organism evidence="1 2">
    <name type="scientific">Capronia epimyces CBS 606.96</name>
    <dbReference type="NCBI Taxonomy" id="1182542"/>
    <lineage>
        <taxon>Eukaryota</taxon>
        <taxon>Fungi</taxon>
        <taxon>Dikarya</taxon>
        <taxon>Ascomycota</taxon>
        <taxon>Pezizomycotina</taxon>
        <taxon>Eurotiomycetes</taxon>
        <taxon>Chaetothyriomycetidae</taxon>
        <taxon>Chaetothyriales</taxon>
        <taxon>Herpotrichiellaceae</taxon>
        <taxon>Capronia</taxon>
    </lineage>
</organism>
<comment type="caution">
    <text evidence="1">The sequence shown here is derived from an EMBL/GenBank/DDBJ whole genome shotgun (WGS) entry which is preliminary data.</text>
</comment>
<dbReference type="AlphaFoldDB" id="W9Y3E1"/>
<name>W9Y3E1_9EURO</name>
<dbReference type="Proteomes" id="UP000019478">
    <property type="component" value="Unassembled WGS sequence"/>
</dbReference>
<protein>
    <submittedName>
        <fullName evidence="1">Uncharacterized protein</fullName>
    </submittedName>
</protein>
<dbReference type="RefSeq" id="XP_007732287.1">
    <property type="nucleotide sequence ID" value="XM_007734097.1"/>
</dbReference>
<accession>W9Y3E1</accession>
<sequence>MTLVTRRHTHTPTHTYDLSVFDDQYSQQHAHLQKQTRHHRLPSLLYHLGQSKLDNECRRQTPDLHRIVAHASNVDSVRRWSHDLTELSETVPVDSSSDDEDSDPFKDCYEEEDSEYTAPGGDVAIFGCDIGDEDAHVIDAT</sequence>
<keyword evidence="2" id="KW-1185">Reference proteome</keyword>
<dbReference type="GeneID" id="19168087"/>
<dbReference type="HOGENOM" id="CLU_1825058_0_0_1"/>
<dbReference type="OrthoDB" id="4120275at2759"/>